<evidence type="ECO:0000256" key="2">
    <source>
        <dbReference type="SAM" id="Coils"/>
    </source>
</evidence>
<evidence type="ECO:0008006" key="5">
    <source>
        <dbReference type="Google" id="ProtNLM"/>
    </source>
</evidence>
<dbReference type="STRING" id="554343.AS194_11885"/>
<reference evidence="3 4" key="1">
    <citation type="submission" date="2015-11" db="EMBL/GenBank/DDBJ databases">
        <title>Permanent draft genome of Psychrobacter piscatorii LQ58.</title>
        <authorList>
            <person name="Zhou M."/>
            <person name="Dong B."/>
            <person name="Liu Q."/>
        </authorList>
    </citation>
    <scope>NUCLEOTIDE SEQUENCE [LARGE SCALE GENOMIC DNA]</scope>
    <source>
        <strain evidence="3 4">LQ58</strain>
    </source>
</reference>
<gene>
    <name evidence="3" type="ORF">AS194_11885</name>
</gene>
<dbReference type="InterPro" id="IPR002514">
    <property type="entry name" value="Transposase_8"/>
</dbReference>
<dbReference type="PANTHER" id="PTHR33215">
    <property type="entry name" value="PROTEIN DISTAL ANTENNA"/>
    <property type="match status" value="1"/>
</dbReference>
<evidence type="ECO:0000313" key="3">
    <source>
        <dbReference type="EMBL" id="KRU21506.1"/>
    </source>
</evidence>
<dbReference type="Gene3D" id="1.10.10.60">
    <property type="entry name" value="Homeodomain-like"/>
    <property type="match status" value="1"/>
</dbReference>
<organism evidence="3 4">
    <name type="scientific">Psychrobacter piscatorii</name>
    <dbReference type="NCBI Taxonomy" id="554343"/>
    <lineage>
        <taxon>Bacteria</taxon>
        <taxon>Pseudomonadati</taxon>
        <taxon>Pseudomonadota</taxon>
        <taxon>Gammaproteobacteria</taxon>
        <taxon>Moraxellales</taxon>
        <taxon>Moraxellaceae</taxon>
        <taxon>Psychrobacter</taxon>
    </lineage>
</organism>
<name>A0A0T6DNV8_9GAMM</name>
<keyword evidence="2" id="KW-0175">Coiled coil</keyword>
<dbReference type="InterPro" id="IPR051839">
    <property type="entry name" value="RD_transcriptional_regulator"/>
</dbReference>
<dbReference type="Pfam" id="PF01527">
    <property type="entry name" value="HTH_Tnp_1"/>
    <property type="match status" value="1"/>
</dbReference>
<dbReference type="SUPFAM" id="SSF46689">
    <property type="entry name" value="Homeodomain-like"/>
    <property type="match status" value="1"/>
</dbReference>
<dbReference type="EMBL" id="LNDJ01000108">
    <property type="protein sequence ID" value="KRU21506.1"/>
    <property type="molecule type" value="Genomic_DNA"/>
</dbReference>
<dbReference type="AlphaFoldDB" id="A0A0T6DNV8"/>
<dbReference type="GO" id="GO:0003677">
    <property type="term" value="F:DNA binding"/>
    <property type="evidence" value="ECO:0007669"/>
    <property type="project" value="InterPro"/>
</dbReference>
<dbReference type="Proteomes" id="UP000051202">
    <property type="component" value="Unassembled WGS sequence"/>
</dbReference>
<evidence type="ECO:0000256" key="1">
    <source>
        <dbReference type="ARBA" id="ARBA00009964"/>
    </source>
</evidence>
<dbReference type="RefSeq" id="WP_058025686.1">
    <property type="nucleotide sequence ID" value="NZ_LNDJ01000108.1"/>
</dbReference>
<comment type="similarity">
    <text evidence="1">Belongs to the transposase 8 family.</text>
</comment>
<accession>A0A0T6DNV8</accession>
<evidence type="ECO:0000313" key="4">
    <source>
        <dbReference type="Proteomes" id="UP000051202"/>
    </source>
</evidence>
<feature type="coiled-coil region" evidence="2">
    <location>
        <begin position="63"/>
        <end position="90"/>
    </location>
</feature>
<sequence length="103" mass="11851">MTNKRNQYTREFKLEAISLVTDHNRSIPDVSDSLGIGKSTLQKWLSQYRQEMGGQAPKVGNALTDEQRELQELRKQVKRLTMERDILKKASALLALDSLSDYR</sequence>
<dbReference type="GO" id="GO:0006313">
    <property type="term" value="P:DNA transposition"/>
    <property type="evidence" value="ECO:0007669"/>
    <property type="project" value="InterPro"/>
</dbReference>
<dbReference type="PANTHER" id="PTHR33215:SF12">
    <property type="entry name" value="TRANSPOSASE INSN FOR INSERTION SEQUENCE ELEMENT IS911A-RELATED"/>
    <property type="match status" value="1"/>
</dbReference>
<keyword evidence="4" id="KW-1185">Reference proteome</keyword>
<protein>
    <recommendedName>
        <fullName evidence="5">Transposase</fullName>
    </recommendedName>
</protein>
<dbReference type="InterPro" id="IPR009057">
    <property type="entry name" value="Homeodomain-like_sf"/>
</dbReference>
<dbReference type="GO" id="GO:0004803">
    <property type="term" value="F:transposase activity"/>
    <property type="evidence" value="ECO:0007669"/>
    <property type="project" value="InterPro"/>
</dbReference>
<proteinExistence type="inferred from homology"/>
<comment type="caution">
    <text evidence="3">The sequence shown here is derived from an EMBL/GenBank/DDBJ whole genome shotgun (WGS) entry which is preliminary data.</text>
</comment>